<reference evidence="2 3" key="1">
    <citation type="submission" date="2016-10" db="EMBL/GenBank/DDBJ databases">
        <authorList>
            <person name="de Groot N.N."/>
        </authorList>
    </citation>
    <scope>NUCLEOTIDE SEQUENCE [LARGE SCALE GENOMIC DNA]</scope>
    <source>
        <strain evidence="2 3">DSM 19938</strain>
    </source>
</reference>
<name>A0A1H6XHH5_9BACT</name>
<evidence type="ECO:0000313" key="2">
    <source>
        <dbReference type="EMBL" id="SEJ28568.1"/>
    </source>
</evidence>
<dbReference type="Pfam" id="PF04264">
    <property type="entry name" value="YceI"/>
    <property type="match status" value="1"/>
</dbReference>
<accession>A0A1H6XHH5</accession>
<dbReference type="OrthoDB" id="9811006at2"/>
<dbReference type="RefSeq" id="WP_090337976.1">
    <property type="nucleotide sequence ID" value="NZ_FNXY01000006.1"/>
</dbReference>
<dbReference type="InterPro" id="IPR007372">
    <property type="entry name" value="Lipid/polyisoprenoid-bd_YceI"/>
</dbReference>
<dbReference type="SUPFAM" id="SSF101874">
    <property type="entry name" value="YceI-like"/>
    <property type="match status" value="1"/>
</dbReference>
<keyword evidence="3" id="KW-1185">Reference proteome</keyword>
<dbReference type="InterPro" id="IPR036761">
    <property type="entry name" value="TTHA0802/YceI-like_sf"/>
</dbReference>
<dbReference type="AlphaFoldDB" id="A0A1H6XHH5"/>
<dbReference type="Proteomes" id="UP000199532">
    <property type="component" value="Unassembled WGS sequence"/>
</dbReference>
<sequence length="185" mass="20862">MATTKWIADPDRSEVLFNTTHLLLQNITGYFRKIKLEVATEEDDFTKFYGIVFTAKIDSLDTSDKERDAYLKSAGFFDSSKYPVLKFVGKKYLNSFDEDKLIGNLTIKNITRPIELLVEFSGKTIEPDGLTKVGFSVHGEINRKDFDLTATTMADLGSLLIGEEVSFNAEIQLMKLVEEPVLKST</sequence>
<feature type="domain" description="Lipid/polyisoprenoid-binding YceI-like" evidence="1">
    <location>
        <begin position="5"/>
        <end position="174"/>
    </location>
</feature>
<gene>
    <name evidence="2" type="ORF">SAMN04487995_3962</name>
</gene>
<dbReference type="SMART" id="SM00867">
    <property type="entry name" value="YceI"/>
    <property type="match status" value="1"/>
</dbReference>
<dbReference type="PANTHER" id="PTHR34406:SF1">
    <property type="entry name" value="PROTEIN YCEI"/>
    <property type="match status" value="1"/>
</dbReference>
<dbReference type="Gene3D" id="2.40.128.110">
    <property type="entry name" value="Lipid/polyisoprenoid-binding, YceI-like"/>
    <property type="match status" value="1"/>
</dbReference>
<dbReference type="EMBL" id="FNXY01000006">
    <property type="protein sequence ID" value="SEJ28568.1"/>
    <property type="molecule type" value="Genomic_DNA"/>
</dbReference>
<protein>
    <submittedName>
        <fullName evidence="2">Polyisoprenoid-binding protein YceI</fullName>
    </submittedName>
</protein>
<evidence type="ECO:0000259" key="1">
    <source>
        <dbReference type="SMART" id="SM00867"/>
    </source>
</evidence>
<dbReference type="STRING" id="408657.SAMN04487995_3962"/>
<proteinExistence type="predicted"/>
<organism evidence="2 3">
    <name type="scientific">Dyadobacter koreensis</name>
    <dbReference type="NCBI Taxonomy" id="408657"/>
    <lineage>
        <taxon>Bacteria</taxon>
        <taxon>Pseudomonadati</taxon>
        <taxon>Bacteroidota</taxon>
        <taxon>Cytophagia</taxon>
        <taxon>Cytophagales</taxon>
        <taxon>Spirosomataceae</taxon>
        <taxon>Dyadobacter</taxon>
    </lineage>
</organism>
<dbReference type="PANTHER" id="PTHR34406">
    <property type="entry name" value="PROTEIN YCEI"/>
    <property type="match status" value="1"/>
</dbReference>
<evidence type="ECO:0000313" key="3">
    <source>
        <dbReference type="Proteomes" id="UP000199532"/>
    </source>
</evidence>